<evidence type="ECO:0000313" key="1">
    <source>
        <dbReference type="EMBL" id="GLB46395.1"/>
    </source>
</evidence>
<dbReference type="AlphaFoldDB" id="A0A9W6B0Q4"/>
<reference evidence="1" key="1">
    <citation type="submission" date="2022-07" db="EMBL/GenBank/DDBJ databases">
        <authorList>
            <person name="Kouya T."/>
            <person name="Ishiyama Y."/>
        </authorList>
    </citation>
    <scope>NUCLEOTIDE SEQUENCE</scope>
    <source>
        <strain evidence="1">WR16-4</strain>
    </source>
</reference>
<comment type="caution">
    <text evidence="1">The sequence shown here is derived from an EMBL/GenBank/DDBJ whole genome shotgun (WGS) entry which is preliminary data.</text>
</comment>
<gene>
    <name evidence="1" type="ORF">WR164_03740</name>
</gene>
<evidence type="ECO:0000313" key="2">
    <source>
        <dbReference type="Proteomes" id="UP001144204"/>
    </source>
</evidence>
<proteinExistence type="predicted"/>
<name>A0A9W6B0Q4_9LACO</name>
<dbReference type="RefSeq" id="WP_286135855.1">
    <property type="nucleotide sequence ID" value="NZ_BRPL01000002.1"/>
</dbReference>
<dbReference type="Proteomes" id="UP001144204">
    <property type="component" value="Unassembled WGS sequence"/>
</dbReference>
<keyword evidence="2" id="KW-1185">Reference proteome</keyword>
<dbReference type="EMBL" id="BRPL01000002">
    <property type="protein sequence ID" value="GLB46395.1"/>
    <property type="molecule type" value="Genomic_DNA"/>
</dbReference>
<protein>
    <submittedName>
        <fullName evidence="1">Uncharacterized protein</fullName>
    </submittedName>
</protein>
<accession>A0A9W6B0Q4</accession>
<organism evidence="1 2">
    <name type="scientific">Philodulcilactobacillus myokoensis</name>
    <dbReference type="NCBI Taxonomy" id="2929573"/>
    <lineage>
        <taxon>Bacteria</taxon>
        <taxon>Bacillati</taxon>
        <taxon>Bacillota</taxon>
        <taxon>Bacilli</taxon>
        <taxon>Lactobacillales</taxon>
        <taxon>Lactobacillaceae</taxon>
        <taxon>Philodulcilactobacillus</taxon>
    </lineage>
</organism>
<reference evidence="1" key="2">
    <citation type="journal article" date="2023" name="PLoS ONE">
        <title>Philodulcilactobacillus myokoensis gen. nov., sp. nov., a fructophilic, acidophilic, and agar-phobic lactic acid bacterium isolated from fermented vegetable extracts.</title>
        <authorList>
            <person name="Kouya T."/>
            <person name="Ishiyama Y."/>
            <person name="Ohashi S."/>
            <person name="Kumakubo R."/>
            <person name="Yamazaki T."/>
            <person name="Otaki T."/>
        </authorList>
    </citation>
    <scope>NUCLEOTIDE SEQUENCE</scope>
    <source>
        <strain evidence="1">WR16-4</strain>
    </source>
</reference>
<sequence>MTFKEEIDDILERNQDLKKWRIDTSKSAWDQIVKKLQDLAAHGYTQYEYETHHENDDNQDNVNDLISTYCIREDIEIRNYTKDQDGFFSWLNADTNTNVAVMSWYQIQNDHQTDDNTLGDKLYRMAREWNHKNFPMGDFNDKMLTHVKNMIKHNAEQQAGLTLVRKDDFDHYVTNKQMENLAQYFEKQGFKINIKNRYNGNLAFVVRF</sequence>